<organism evidence="7 8">
    <name type="scientific">Marinobacterium aestuariivivens</name>
    <dbReference type="NCBI Taxonomy" id="1698799"/>
    <lineage>
        <taxon>Bacteria</taxon>
        <taxon>Pseudomonadati</taxon>
        <taxon>Pseudomonadota</taxon>
        <taxon>Gammaproteobacteria</taxon>
        <taxon>Oceanospirillales</taxon>
        <taxon>Oceanospirillaceae</taxon>
        <taxon>Marinobacterium</taxon>
    </lineage>
</organism>
<evidence type="ECO:0000256" key="4">
    <source>
        <dbReference type="ARBA" id="ARBA00023157"/>
    </source>
</evidence>
<evidence type="ECO:0000256" key="5">
    <source>
        <dbReference type="ARBA" id="ARBA00023284"/>
    </source>
</evidence>
<comment type="caution">
    <text evidence="7">The sequence shown here is derived from an EMBL/GenBank/DDBJ whole genome shotgun (WGS) entry which is preliminary data.</text>
</comment>
<sequence length="290" mass="31359">MRKRQKKTKANGPMILMGAALIGVLGIASAGMFYTTKAVSALQAEVTELRVEVSEAAQNQTAPEDFQYAVARSLETLAQKKLKEQIDAKYEEYAAAAEPVPGGKSIYGNVNARFTLVEFSDLECPFCKRFHDTPKQIVDASKGNVNWQWKHLPLSFHNPAANQQALAAECVREQQGNQGFWVFLAEVFKHTRGNGQGVPALVEIIEGVGADVSEVRECMAEGRYNDKIEADTQQAVSHGINGTPATFVIDNTTGKTQLLTGAQPAQAIMAAIRKMMAEQEAQAAAGATGE</sequence>
<dbReference type="InterPro" id="IPR013766">
    <property type="entry name" value="Thioredoxin_domain"/>
</dbReference>
<proteinExistence type="inferred from homology"/>
<comment type="similarity">
    <text evidence="1">Belongs to the thioredoxin family. DsbA subfamily.</text>
</comment>
<dbReference type="PROSITE" id="PS51352">
    <property type="entry name" value="THIOREDOXIN_2"/>
    <property type="match status" value="1"/>
</dbReference>
<dbReference type="Gene3D" id="3.40.30.10">
    <property type="entry name" value="Glutaredoxin"/>
    <property type="match status" value="1"/>
</dbReference>
<keyword evidence="4" id="KW-1015">Disulfide bond</keyword>
<dbReference type="InterPro" id="IPR036249">
    <property type="entry name" value="Thioredoxin-like_sf"/>
</dbReference>
<evidence type="ECO:0000313" key="8">
    <source>
        <dbReference type="Proteomes" id="UP001596422"/>
    </source>
</evidence>
<name>A0ABW2AAB0_9GAMM</name>
<reference evidence="8" key="1">
    <citation type="journal article" date="2019" name="Int. J. Syst. Evol. Microbiol.">
        <title>The Global Catalogue of Microorganisms (GCM) 10K type strain sequencing project: providing services to taxonomists for standard genome sequencing and annotation.</title>
        <authorList>
            <consortium name="The Broad Institute Genomics Platform"/>
            <consortium name="The Broad Institute Genome Sequencing Center for Infectious Disease"/>
            <person name="Wu L."/>
            <person name="Ma J."/>
        </authorList>
    </citation>
    <scope>NUCLEOTIDE SEQUENCE [LARGE SCALE GENOMIC DNA]</scope>
    <source>
        <strain evidence="8">NBRC 111756</strain>
    </source>
</reference>
<dbReference type="InterPro" id="IPR012336">
    <property type="entry name" value="Thioredoxin-like_fold"/>
</dbReference>
<keyword evidence="5" id="KW-0676">Redox-active center</keyword>
<evidence type="ECO:0000259" key="6">
    <source>
        <dbReference type="PROSITE" id="PS51352"/>
    </source>
</evidence>
<keyword evidence="2" id="KW-0732">Signal</keyword>
<evidence type="ECO:0000256" key="3">
    <source>
        <dbReference type="ARBA" id="ARBA00023002"/>
    </source>
</evidence>
<evidence type="ECO:0000256" key="1">
    <source>
        <dbReference type="ARBA" id="ARBA00005791"/>
    </source>
</evidence>
<accession>A0ABW2AAB0</accession>
<dbReference type="EMBL" id="JBHSWE010000002">
    <property type="protein sequence ID" value="MFC6674049.1"/>
    <property type="molecule type" value="Genomic_DNA"/>
</dbReference>
<evidence type="ECO:0000256" key="2">
    <source>
        <dbReference type="ARBA" id="ARBA00022729"/>
    </source>
</evidence>
<dbReference type="PANTHER" id="PTHR13887">
    <property type="entry name" value="GLUTATHIONE S-TRANSFERASE KAPPA"/>
    <property type="match status" value="1"/>
</dbReference>
<protein>
    <submittedName>
        <fullName evidence="7">DsbA family protein</fullName>
    </submittedName>
</protein>
<dbReference type="Pfam" id="PF13462">
    <property type="entry name" value="Thioredoxin_4"/>
    <property type="match status" value="1"/>
</dbReference>
<dbReference type="PANTHER" id="PTHR13887:SF14">
    <property type="entry name" value="DISULFIDE BOND FORMATION PROTEIN D"/>
    <property type="match status" value="1"/>
</dbReference>
<dbReference type="RefSeq" id="WP_379913655.1">
    <property type="nucleotide sequence ID" value="NZ_JBHSWE010000002.1"/>
</dbReference>
<keyword evidence="8" id="KW-1185">Reference proteome</keyword>
<feature type="domain" description="Thioredoxin" evidence="6">
    <location>
        <begin position="51"/>
        <end position="277"/>
    </location>
</feature>
<dbReference type="SUPFAM" id="SSF52833">
    <property type="entry name" value="Thioredoxin-like"/>
    <property type="match status" value="1"/>
</dbReference>
<gene>
    <name evidence="7" type="ORF">ACFQDL_31100</name>
</gene>
<keyword evidence="3" id="KW-0560">Oxidoreductase</keyword>
<evidence type="ECO:0000313" key="7">
    <source>
        <dbReference type="EMBL" id="MFC6674049.1"/>
    </source>
</evidence>
<dbReference type="Proteomes" id="UP001596422">
    <property type="component" value="Unassembled WGS sequence"/>
</dbReference>